<dbReference type="Proteomes" id="UP000595897">
    <property type="component" value="Chromosome"/>
</dbReference>
<keyword evidence="9" id="KW-1185">Reference proteome</keyword>
<keyword evidence="4" id="KW-0378">Hydrolase</keyword>
<dbReference type="PANTHER" id="PTHR46323:SF2">
    <property type="entry name" value="BETA-GALACTOSIDASE"/>
    <property type="match status" value="1"/>
</dbReference>
<dbReference type="InterPro" id="IPR006102">
    <property type="entry name" value="Ig-like_GH2"/>
</dbReference>
<dbReference type="EMBL" id="AP024169">
    <property type="protein sequence ID" value="BCN29348.1"/>
    <property type="molecule type" value="Genomic_DNA"/>
</dbReference>
<reference evidence="8 9" key="1">
    <citation type="submission" date="2020-11" db="EMBL/GenBank/DDBJ databases">
        <title>Draft genome sequencing of a Lachnospiraceae strain isolated from anoxic soil subjected to BSD treatment.</title>
        <authorList>
            <person name="Uek A."/>
            <person name="Tonouchi A."/>
        </authorList>
    </citation>
    <scope>NUCLEOTIDE SEQUENCE [LARGE SCALE GENOMIC DNA]</scope>
    <source>
        <strain evidence="8 9">TB5</strain>
    </source>
</reference>
<comment type="similarity">
    <text evidence="2">Belongs to the glycosyl hydrolase 2 family.</text>
</comment>
<dbReference type="InterPro" id="IPR013783">
    <property type="entry name" value="Ig-like_fold"/>
</dbReference>
<dbReference type="GO" id="GO:0005990">
    <property type="term" value="P:lactose catabolic process"/>
    <property type="evidence" value="ECO:0007669"/>
    <property type="project" value="TreeGrafter"/>
</dbReference>
<feature type="domain" description="Glycoside hydrolase family 2 immunoglobulin-like beta-sandwich" evidence="6">
    <location>
        <begin position="226"/>
        <end position="300"/>
    </location>
</feature>
<dbReference type="InterPro" id="IPR006103">
    <property type="entry name" value="Glyco_hydro_2_cat"/>
</dbReference>
<keyword evidence="5" id="KW-0326">Glycosidase</keyword>
<dbReference type="SUPFAM" id="SSF49785">
    <property type="entry name" value="Galactose-binding domain-like"/>
    <property type="match status" value="1"/>
</dbReference>
<protein>
    <recommendedName>
        <fullName evidence="3">beta-galactosidase</fullName>
        <ecNumber evidence="3">3.2.1.23</ecNumber>
    </recommendedName>
</protein>
<dbReference type="SUPFAM" id="SSF51445">
    <property type="entry name" value="(Trans)glycosidases"/>
    <property type="match status" value="1"/>
</dbReference>
<dbReference type="GO" id="GO:0009341">
    <property type="term" value="C:beta-galactosidase complex"/>
    <property type="evidence" value="ECO:0007669"/>
    <property type="project" value="TreeGrafter"/>
</dbReference>
<evidence type="ECO:0000313" key="9">
    <source>
        <dbReference type="Proteomes" id="UP000595897"/>
    </source>
</evidence>
<dbReference type="KEGG" id="ahb:bsdtb5_06430"/>
<dbReference type="GO" id="GO:0004565">
    <property type="term" value="F:beta-galactosidase activity"/>
    <property type="evidence" value="ECO:0007669"/>
    <property type="project" value="UniProtKB-EC"/>
</dbReference>
<dbReference type="EC" id="3.2.1.23" evidence="3"/>
<dbReference type="AlphaFoldDB" id="A0A7R7ICU5"/>
<dbReference type="Gene3D" id="3.20.20.80">
    <property type="entry name" value="Glycosidases"/>
    <property type="match status" value="1"/>
</dbReference>
<evidence type="ECO:0000256" key="3">
    <source>
        <dbReference type="ARBA" id="ARBA00012756"/>
    </source>
</evidence>
<dbReference type="InterPro" id="IPR017853">
    <property type="entry name" value="GH"/>
</dbReference>
<dbReference type="Gene3D" id="2.60.40.10">
    <property type="entry name" value="Immunoglobulins"/>
    <property type="match status" value="1"/>
</dbReference>
<gene>
    <name evidence="8" type="ORF">bsdtb5_06430</name>
</gene>
<evidence type="ECO:0000256" key="5">
    <source>
        <dbReference type="ARBA" id="ARBA00023295"/>
    </source>
</evidence>
<sequence length="985" mass="112652">MKRIDLKGSWGFRLDKEKTGIDNKLYNAMLEDSIDLPATVSTAMKGVPSEERNTGYLTDPYHFEGYTWYSREVDFTDSELNGEEKDKVKEYFLVLERTRISHVWVDDNYVGSNNSLCSSHRYRITPYIKDKHKITIMVDNTSYPVPGGHMASPDTQTNWNGITGEIYIEESSQIYLTGVKISANAVKKQIEVKVNLNGIKGPDLKNYNLKDHSLTDNAQKELDPIEEYYVIASVMDQDAEKSYPKETYTLQKDENTFIYNLDDTVGTWSEHSPKLYCLHLELRDKQEVILDEYDYSFGFRDFRAVGKYFEINGMRTFLRGKHDGMIFPVTGHAPTDVESWLKVLTTAKEYGVNHYRFHTCCPPEAAFEAADQLGIYMEPELPFWGTVTDEKDENHDEEAQRYLIEEGYRILDEFGNHPSFVMMSLGNELWGSKERLNHILLGYRNYDSRHLYTSGSNNFQFMPCILENEDFFVGVRFSRDRLFRGSYAMCDAPQGYIQTMAPTMSYNYDQMIRPSNVIGESATSGEVTIQYGTGTKTVKMDASEELIPEVPVVSHEVGQYAMYPDFSEIEKYTGVLKARNMEVFRERLEEKGMLHKAEQFFKASGRFAAECYKAEVEAALKSNELAGFQLLDLQDFTGQGTALIGILNSFMENKGVISPEEWRQFCSDSVLLAELPKMIYHVGEIVDIGIKLAVFSPEGVRNPKVKLSLMDGEEILAEVENSTQGEYLAGVYSLGELKLKMPQVDIAKRLVIRVIAGEPDSRDVKNSDIKDSDLINSAIKNSYDICVFPEIKDKEYDSNIVSDNNIIISENIIDACEELKKGKKVLLYPGNLNDTNSIEGTYCTDFWCYPMFRSISESMKKPVPIGTHGLLIQKEHPVFKQFPTEYYSTPEWYDIVENSRALILDGKKIEPIVWTIDNFERNHKLGNIFEVKVGDGKLLVCTSNLRRLTESDPAKWLEHSILKYMSSEKFEPVAEIQVKDVDQLF</sequence>
<evidence type="ECO:0000313" key="8">
    <source>
        <dbReference type="EMBL" id="BCN29348.1"/>
    </source>
</evidence>
<evidence type="ECO:0000259" key="6">
    <source>
        <dbReference type="Pfam" id="PF00703"/>
    </source>
</evidence>
<dbReference type="RefSeq" id="WP_271714630.1">
    <property type="nucleotide sequence ID" value="NZ_AP024169.1"/>
</dbReference>
<accession>A0A7R7ICU5</accession>
<feature type="domain" description="Glycoside hydrolase family 2 catalytic" evidence="7">
    <location>
        <begin position="307"/>
        <end position="448"/>
    </location>
</feature>
<evidence type="ECO:0000256" key="1">
    <source>
        <dbReference type="ARBA" id="ARBA00001412"/>
    </source>
</evidence>
<dbReference type="PANTHER" id="PTHR46323">
    <property type="entry name" value="BETA-GALACTOSIDASE"/>
    <property type="match status" value="1"/>
</dbReference>
<dbReference type="InterPro" id="IPR050347">
    <property type="entry name" value="Bact_Beta-galactosidase"/>
</dbReference>
<name>A0A7R7ICU5_9FIRM</name>
<organism evidence="8 9">
    <name type="scientific">Anaeromicropila herbilytica</name>
    <dbReference type="NCBI Taxonomy" id="2785025"/>
    <lineage>
        <taxon>Bacteria</taxon>
        <taxon>Bacillati</taxon>
        <taxon>Bacillota</taxon>
        <taxon>Clostridia</taxon>
        <taxon>Lachnospirales</taxon>
        <taxon>Lachnospiraceae</taxon>
        <taxon>Anaeromicropila</taxon>
    </lineage>
</organism>
<dbReference type="SUPFAM" id="SSF49303">
    <property type="entry name" value="beta-Galactosidase/glucuronidase domain"/>
    <property type="match status" value="1"/>
</dbReference>
<dbReference type="Pfam" id="PF00703">
    <property type="entry name" value="Glyco_hydro_2"/>
    <property type="match status" value="1"/>
</dbReference>
<dbReference type="InterPro" id="IPR036156">
    <property type="entry name" value="Beta-gal/glucu_dom_sf"/>
</dbReference>
<dbReference type="InterPro" id="IPR008979">
    <property type="entry name" value="Galactose-bd-like_sf"/>
</dbReference>
<evidence type="ECO:0000256" key="2">
    <source>
        <dbReference type="ARBA" id="ARBA00007401"/>
    </source>
</evidence>
<dbReference type="Gene3D" id="2.60.120.260">
    <property type="entry name" value="Galactose-binding domain-like"/>
    <property type="match status" value="1"/>
</dbReference>
<comment type="catalytic activity">
    <reaction evidence="1">
        <text>Hydrolysis of terminal non-reducing beta-D-galactose residues in beta-D-galactosides.</text>
        <dbReference type="EC" id="3.2.1.23"/>
    </reaction>
</comment>
<dbReference type="Pfam" id="PF02836">
    <property type="entry name" value="Glyco_hydro_2_C"/>
    <property type="match status" value="1"/>
</dbReference>
<proteinExistence type="inferred from homology"/>
<evidence type="ECO:0000259" key="7">
    <source>
        <dbReference type="Pfam" id="PF02836"/>
    </source>
</evidence>
<evidence type="ECO:0000256" key="4">
    <source>
        <dbReference type="ARBA" id="ARBA00022801"/>
    </source>
</evidence>